<name>A0A6L6QKR9_9BURK</name>
<dbReference type="OrthoDB" id="5486437at2"/>
<sequence length="394" mass="44422">MKLKFPIVLRKELKETLRDRRALSLLLLFVLMYPLLVGGVLQRQIDRATRPEREGVELAVIGSEQAPTLMNQLRQRNVTITELEPMGEEEINALLRRQNVVAVLRLTPDFVDNYHAMRPARVELWFDSASDSSRKLDEIEYVLQDYSRNIAGARLLAHGVSPANLNPVLVQRYDTGTSASRSANTISTLLGIFFIPAFMFCMSTAVDSTAGERERRSLEVLMAQPVRPSDLIIGKWLAASLLSIVGITLELAIAHGILKWLPLEEIGLSWRLRWSDLAMVCLASATLSLFAAALEIALAINARSFKEAQTLVSFTMIVPLVPVILVPMLNLTNKWWMYMVPVLSNQTLLRELAKGQSIGLLPFLQTFFSSLLLAMLCVWYTERRMKSEKYMMTV</sequence>
<dbReference type="InterPro" id="IPR013525">
    <property type="entry name" value="ABC2_TM"/>
</dbReference>
<evidence type="ECO:0000313" key="8">
    <source>
        <dbReference type="Proteomes" id="UP000472320"/>
    </source>
</evidence>
<evidence type="ECO:0000256" key="3">
    <source>
        <dbReference type="ARBA" id="ARBA00022989"/>
    </source>
</evidence>
<reference evidence="7 8" key="1">
    <citation type="submission" date="2019-11" db="EMBL/GenBank/DDBJ databases">
        <title>Type strains purchased from KCTC, JCM and DSMZ.</title>
        <authorList>
            <person name="Lu H."/>
        </authorList>
    </citation>
    <scope>NUCLEOTIDE SEQUENCE [LARGE SCALE GENOMIC DNA]</scope>
    <source>
        <strain evidence="7 8">JCM 31587</strain>
    </source>
</reference>
<comment type="subcellular location">
    <subcellularLocation>
        <location evidence="1">Membrane</location>
        <topology evidence="1">Multi-pass membrane protein</topology>
    </subcellularLocation>
</comment>
<keyword evidence="8" id="KW-1185">Reference proteome</keyword>
<organism evidence="7 8">
    <name type="scientific">Massilia eburnea</name>
    <dbReference type="NCBI Taxonomy" id="1776165"/>
    <lineage>
        <taxon>Bacteria</taxon>
        <taxon>Pseudomonadati</taxon>
        <taxon>Pseudomonadota</taxon>
        <taxon>Betaproteobacteria</taxon>
        <taxon>Burkholderiales</taxon>
        <taxon>Oxalobacteraceae</taxon>
        <taxon>Telluria group</taxon>
        <taxon>Massilia</taxon>
    </lineage>
</organism>
<dbReference type="PANTHER" id="PTHR43471">
    <property type="entry name" value="ABC TRANSPORTER PERMEASE"/>
    <property type="match status" value="1"/>
</dbReference>
<dbReference type="GO" id="GO:0140359">
    <property type="term" value="F:ABC-type transporter activity"/>
    <property type="evidence" value="ECO:0007669"/>
    <property type="project" value="InterPro"/>
</dbReference>
<feature type="transmembrane region" description="Helical" evidence="5">
    <location>
        <begin position="21"/>
        <end position="41"/>
    </location>
</feature>
<evidence type="ECO:0000256" key="1">
    <source>
        <dbReference type="ARBA" id="ARBA00004141"/>
    </source>
</evidence>
<keyword evidence="4 5" id="KW-0472">Membrane</keyword>
<feature type="transmembrane region" description="Helical" evidence="5">
    <location>
        <begin position="277"/>
        <end position="299"/>
    </location>
</feature>
<gene>
    <name evidence="7" type="ORF">GM658_16430</name>
</gene>
<dbReference type="AlphaFoldDB" id="A0A6L6QKR9"/>
<dbReference type="Pfam" id="PF12698">
    <property type="entry name" value="ABC2_membrane_3"/>
    <property type="match status" value="1"/>
</dbReference>
<feature type="domain" description="ABC-2 type transporter transmembrane" evidence="6">
    <location>
        <begin position="26"/>
        <end position="379"/>
    </location>
</feature>
<protein>
    <submittedName>
        <fullName evidence="7">ABC transporter permease subunit</fullName>
    </submittedName>
</protein>
<dbReference type="PANTHER" id="PTHR43471:SF3">
    <property type="entry name" value="ABC TRANSPORTER PERMEASE PROTEIN NATB"/>
    <property type="match status" value="1"/>
</dbReference>
<evidence type="ECO:0000256" key="4">
    <source>
        <dbReference type="ARBA" id="ARBA00023136"/>
    </source>
</evidence>
<feature type="transmembrane region" description="Helical" evidence="5">
    <location>
        <begin position="236"/>
        <end position="257"/>
    </location>
</feature>
<keyword evidence="3 5" id="KW-1133">Transmembrane helix</keyword>
<evidence type="ECO:0000313" key="7">
    <source>
        <dbReference type="EMBL" id="MTW12193.1"/>
    </source>
</evidence>
<keyword evidence="2 5" id="KW-0812">Transmembrane</keyword>
<dbReference type="Proteomes" id="UP000472320">
    <property type="component" value="Unassembled WGS sequence"/>
</dbReference>
<evidence type="ECO:0000259" key="6">
    <source>
        <dbReference type="Pfam" id="PF12698"/>
    </source>
</evidence>
<dbReference type="GO" id="GO:0016020">
    <property type="term" value="C:membrane"/>
    <property type="evidence" value="ECO:0007669"/>
    <property type="project" value="UniProtKB-SubCell"/>
</dbReference>
<accession>A0A6L6QKR9</accession>
<feature type="transmembrane region" description="Helical" evidence="5">
    <location>
        <begin position="311"/>
        <end position="329"/>
    </location>
</feature>
<feature type="transmembrane region" description="Helical" evidence="5">
    <location>
        <begin position="186"/>
        <end position="206"/>
    </location>
</feature>
<evidence type="ECO:0000256" key="2">
    <source>
        <dbReference type="ARBA" id="ARBA00022692"/>
    </source>
</evidence>
<feature type="transmembrane region" description="Helical" evidence="5">
    <location>
        <begin position="358"/>
        <end position="381"/>
    </location>
</feature>
<dbReference type="EMBL" id="WNKX01000012">
    <property type="protein sequence ID" value="MTW12193.1"/>
    <property type="molecule type" value="Genomic_DNA"/>
</dbReference>
<evidence type="ECO:0000256" key="5">
    <source>
        <dbReference type="SAM" id="Phobius"/>
    </source>
</evidence>
<proteinExistence type="predicted"/>
<dbReference type="RefSeq" id="WP_155455135.1">
    <property type="nucleotide sequence ID" value="NZ_WNKX01000012.1"/>
</dbReference>
<comment type="caution">
    <text evidence="7">The sequence shown here is derived from an EMBL/GenBank/DDBJ whole genome shotgun (WGS) entry which is preliminary data.</text>
</comment>